<gene>
    <name evidence="12" type="ORF">RYF40_000921</name>
</gene>
<keyword evidence="3" id="KW-1029">Fimbrium biogenesis</keyword>
<protein>
    <submittedName>
        <fullName evidence="12">Fimbrial chaperone</fullName>
    </submittedName>
</protein>
<dbReference type="SUPFAM" id="SSF49584">
    <property type="entry name" value="Periplasmic chaperone C-domain"/>
    <property type="match status" value="1"/>
</dbReference>
<dbReference type="InterPro" id="IPR016148">
    <property type="entry name" value="Pili_assmbl_chaperone_C"/>
</dbReference>
<dbReference type="Pfam" id="PF00345">
    <property type="entry name" value="PapD_N"/>
    <property type="match status" value="1"/>
</dbReference>
<dbReference type="Pfam" id="PF02753">
    <property type="entry name" value="PapD_C"/>
    <property type="match status" value="1"/>
</dbReference>
<comment type="similarity">
    <text evidence="2 8">Belongs to the periplasmic pilus chaperone family.</text>
</comment>
<dbReference type="EMBL" id="ABNOCX020000001">
    <property type="protein sequence ID" value="EML7080515.1"/>
    <property type="molecule type" value="Genomic_DNA"/>
</dbReference>
<accession>A0AAI9DTY3</accession>
<evidence type="ECO:0000259" key="10">
    <source>
        <dbReference type="Pfam" id="PF00345"/>
    </source>
</evidence>
<reference evidence="12" key="1">
    <citation type="submission" date="2024-02" db="EMBL/GenBank/DDBJ databases">
        <authorList>
            <consortium name="Clinical and Environmental Microbiology Branch: Whole genome sequencing antimicrobial resistance pathogens in the healthcare setting"/>
        </authorList>
    </citation>
    <scope>NUCLEOTIDE SEQUENCE</scope>
    <source>
        <strain evidence="12">2023BB-00086</strain>
    </source>
</reference>
<feature type="domain" description="Pili assembly chaperone C-terminal" evidence="11">
    <location>
        <begin position="172"/>
        <end position="233"/>
    </location>
</feature>
<organism evidence="12">
    <name type="scientific">Klebsiella oxytoca</name>
    <dbReference type="NCBI Taxonomy" id="571"/>
    <lineage>
        <taxon>Bacteria</taxon>
        <taxon>Pseudomonadati</taxon>
        <taxon>Pseudomonadota</taxon>
        <taxon>Gammaproteobacteria</taxon>
        <taxon>Enterobacterales</taxon>
        <taxon>Enterobacteriaceae</taxon>
        <taxon>Klebsiella/Raoultella group</taxon>
        <taxon>Klebsiella</taxon>
    </lineage>
</organism>
<evidence type="ECO:0000256" key="9">
    <source>
        <dbReference type="SAM" id="SignalP"/>
    </source>
</evidence>
<evidence type="ECO:0000256" key="3">
    <source>
        <dbReference type="ARBA" id="ARBA00022558"/>
    </source>
</evidence>
<evidence type="ECO:0000256" key="6">
    <source>
        <dbReference type="ARBA" id="ARBA00023186"/>
    </source>
</evidence>
<dbReference type="InterPro" id="IPR008962">
    <property type="entry name" value="PapD-like_sf"/>
</dbReference>
<dbReference type="InterPro" id="IPR018046">
    <property type="entry name" value="Pili_assmbl_chaperone_CS"/>
</dbReference>
<dbReference type="AlphaFoldDB" id="A0AAI9DTY3"/>
<keyword evidence="5" id="KW-0574">Periplasm</keyword>
<name>A0AAI9DTY3_KLEOX</name>
<dbReference type="PANTHER" id="PTHR30251:SF2">
    <property type="entry name" value="FIMBRIAL CHAPERONE YADV-RELATED"/>
    <property type="match status" value="1"/>
</dbReference>
<feature type="domain" description="Pili assembly chaperone N-terminal" evidence="10">
    <location>
        <begin position="28"/>
        <end position="149"/>
    </location>
</feature>
<keyword evidence="4 9" id="KW-0732">Signal</keyword>
<dbReference type="PRINTS" id="PR00969">
    <property type="entry name" value="CHAPERONPILI"/>
</dbReference>
<dbReference type="Gene3D" id="2.60.40.10">
    <property type="entry name" value="Immunoglobulins"/>
    <property type="match status" value="2"/>
</dbReference>
<keyword evidence="6 8" id="KW-0143">Chaperone</keyword>
<evidence type="ECO:0000259" key="11">
    <source>
        <dbReference type="Pfam" id="PF02753"/>
    </source>
</evidence>
<dbReference type="InterPro" id="IPR013783">
    <property type="entry name" value="Ig-like_fold"/>
</dbReference>
<sequence>MHRFTQLTLTSLVCASAAFSTFNACADIVISGTRVIYPQSSKDVTVKMENRGTKPLLVQSWLDDGRDTVNPQELKLPFIVTPPVSRIDPSKGQTVRITWTQQPLAQDQESLFWFNVLEVPPKAKDGDSQNVLQLAFRTRIKMFFRPNGLPGDPAIAAGNLKWSQQGTALIANNSSPYYVSMAKATITVNGKKIEVDSHTIPPLSNETIPVKNAPALRGGKIEYTAINDFGGTEKHQAAIN</sequence>
<proteinExistence type="inferred from homology"/>
<dbReference type="InterPro" id="IPR016147">
    <property type="entry name" value="Pili_assmbl_chaperone_N"/>
</dbReference>
<feature type="signal peptide" evidence="9">
    <location>
        <begin position="1"/>
        <end position="26"/>
    </location>
</feature>
<keyword evidence="7" id="KW-0393">Immunoglobulin domain</keyword>
<evidence type="ECO:0000313" key="12">
    <source>
        <dbReference type="EMBL" id="EML7080515.1"/>
    </source>
</evidence>
<dbReference type="FunFam" id="2.60.40.10:FF:000458">
    <property type="entry name" value="Molecular chaperone FimC"/>
    <property type="match status" value="1"/>
</dbReference>
<comment type="subcellular location">
    <subcellularLocation>
        <location evidence="1 8">Periplasm</location>
    </subcellularLocation>
</comment>
<dbReference type="SUPFAM" id="SSF49354">
    <property type="entry name" value="PapD-like"/>
    <property type="match status" value="1"/>
</dbReference>
<evidence type="ECO:0000256" key="5">
    <source>
        <dbReference type="ARBA" id="ARBA00022764"/>
    </source>
</evidence>
<dbReference type="InterPro" id="IPR036316">
    <property type="entry name" value="Pili_assmbl_chap_C_dom_sf"/>
</dbReference>
<evidence type="ECO:0000256" key="2">
    <source>
        <dbReference type="ARBA" id="ARBA00007399"/>
    </source>
</evidence>
<dbReference type="GO" id="GO:0030288">
    <property type="term" value="C:outer membrane-bounded periplasmic space"/>
    <property type="evidence" value="ECO:0007669"/>
    <property type="project" value="InterPro"/>
</dbReference>
<dbReference type="InterPro" id="IPR050643">
    <property type="entry name" value="Periplasmic_pilus_chap"/>
</dbReference>
<comment type="caution">
    <text evidence="12">The sequence shown here is derived from an EMBL/GenBank/DDBJ whole genome shotgun (WGS) entry which is preliminary data.</text>
</comment>
<evidence type="ECO:0000256" key="4">
    <source>
        <dbReference type="ARBA" id="ARBA00022729"/>
    </source>
</evidence>
<evidence type="ECO:0000256" key="7">
    <source>
        <dbReference type="ARBA" id="ARBA00023319"/>
    </source>
</evidence>
<evidence type="ECO:0000256" key="8">
    <source>
        <dbReference type="RuleBase" id="RU003918"/>
    </source>
</evidence>
<dbReference type="PANTHER" id="PTHR30251">
    <property type="entry name" value="PILUS ASSEMBLY CHAPERONE"/>
    <property type="match status" value="1"/>
</dbReference>
<dbReference type="InterPro" id="IPR001829">
    <property type="entry name" value="Pili_assmbl_chaperone_bac"/>
</dbReference>
<feature type="chain" id="PRO_5042577928" evidence="9">
    <location>
        <begin position="27"/>
        <end position="240"/>
    </location>
</feature>
<dbReference type="GO" id="GO:0071555">
    <property type="term" value="P:cell wall organization"/>
    <property type="evidence" value="ECO:0007669"/>
    <property type="project" value="InterPro"/>
</dbReference>
<dbReference type="RefSeq" id="WP_142448044.1">
    <property type="nucleotide sequence ID" value="NZ_CABGIA010000008.1"/>
</dbReference>
<dbReference type="NCBIfam" id="NF007398">
    <property type="entry name" value="PRK09926.1"/>
    <property type="match status" value="1"/>
</dbReference>
<evidence type="ECO:0000256" key="1">
    <source>
        <dbReference type="ARBA" id="ARBA00004418"/>
    </source>
</evidence>
<dbReference type="PROSITE" id="PS00635">
    <property type="entry name" value="PILI_CHAPERONE"/>
    <property type="match status" value="1"/>
</dbReference>